<evidence type="ECO:0000313" key="2">
    <source>
        <dbReference type="EMBL" id="GAI36599.1"/>
    </source>
</evidence>
<dbReference type="EMBL" id="BARV01030019">
    <property type="protein sequence ID" value="GAI36599.1"/>
    <property type="molecule type" value="Genomic_DNA"/>
</dbReference>
<dbReference type="InterPro" id="IPR011047">
    <property type="entry name" value="Quinoprotein_ADH-like_sf"/>
</dbReference>
<protein>
    <recommendedName>
        <fullName evidence="1">Pyrrolo-quinoline quinone repeat domain-containing protein</fullName>
    </recommendedName>
</protein>
<evidence type="ECO:0000259" key="1">
    <source>
        <dbReference type="Pfam" id="PF13360"/>
    </source>
</evidence>
<sequence length="256" mass="28591">GQSFVLSIFGFQAPLAALDAATGKTIRTYKDTNATEEVIASEGVLFLLVNDAPMNYNEYRPATNNIGQAKSRVEKEWPWDKRPRHIMAIRADTGETLWSKDYRIVPLTLAADKNAVYFHNGEKILRLNRNNGDQLWASEPISRLSAIPTKFGPTLVVYEDVVLFAGGDRSMTALSAKTGKTLWTAEHLRGGHNSPEDLLVVDDLVWSGAIAGGKDSGVFTGRDLYTGEVKNQFAPDVQTYWFHHRCYRAKATDRWL</sequence>
<dbReference type="InterPro" id="IPR015943">
    <property type="entry name" value="WD40/YVTN_repeat-like_dom_sf"/>
</dbReference>
<gene>
    <name evidence="2" type="ORF">S06H3_47752</name>
</gene>
<proteinExistence type="predicted"/>
<feature type="non-terminal residue" evidence="2">
    <location>
        <position position="1"/>
    </location>
</feature>
<dbReference type="PANTHER" id="PTHR34512:SF30">
    <property type="entry name" value="OUTER MEMBRANE PROTEIN ASSEMBLY FACTOR BAMB"/>
    <property type="match status" value="1"/>
</dbReference>
<feature type="domain" description="Pyrrolo-quinoline quinone repeat" evidence="1">
    <location>
        <begin position="85"/>
        <end position="232"/>
    </location>
</feature>
<dbReference type="InterPro" id="IPR002372">
    <property type="entry name" value="PQQ_rpt_dom"/>
</dbReference>
<reference evidence="2" key="1">
    <citation type="journal article" date="2014" name="Front. Microbiol.">
        <title>High frequency of phylogenetically diverse reductive dehalogenase-homologous genes in deep subseafloor sedimentary metagenomes.</title>
        <authorList>
            <person name="Kawai M."/>
            <person name="Futagami T."/>
            <person name="Toyoda A."/>
            <person name="Takaki Y."/>
            <person name="Nishi S."/>
            <person name="Hori S."/>
            <person name="Arai W."/>
            <person name="Tsubouchi T."/>
            <person name="Morono Y."/>
            <person name="Uchiyama I."/>
            <person name="Ito T."/>
            <person name="Fujiyama A."/>
            <person name="Inagaki F."/>
            <person name="Takami H."/>
        </authorList>
    </citation>
    <scope>NUCLEOTIDE SEQUENCE</scope>
    <source>
        <strain evidence="2">Expedition CK06-06</strain>
    </source>
</reference>
<dbReference type="AlphaFoldDB" id="X1Q058"/>
<comment type="caution">
    <text evidence="2">The sequence shown here is derived from an EMBL/GenBank/DDBJ whole genome shotgun (WGS) entry which is preliminary data.</text>
</comment>
<dbReference type="Gene3D" id="2.130.10.10">
    <property type="entry name" value="YVTN repeat-like/Quinoprotein amine dehydrogenase"/>
    <property type="match status" value="1"/>
</dbReference>
<name>X1Q058_9ZZZZ</name>
<accession>X1Q058</accession>
<feature type="non-terminal residue" evidence="2">
    <location>
        <position position="256"/>
    </location>
</feature>
<dbReference type="Pfam" id="PF13360">
    <property type="entry name" value="PQQ_2"/>
    <property type="match status" value="1"/>
</dbReference>
<organism evidence="2">
    <name type="scientific">marine sediment metagenome</name>
    <dbReference type="NCBI Taxonomy" id="412755"/>
    <lineage>
        <taxon>unclassified sequences</taxon>
        <taxon>metagenomes</taxon>
        <taxon>ecological metagenomes</taxon>
    </lineage>
</organism>
<dbReference type="SMART" id="SM00564">
    <property type="entry name" value="PQQ"/>
    <property type="match status" value="2"/>
</dbReference>
<dbReference type="SUPFAM" id="SSF50998">
    <property type="entry name" value="Quinoprotein alcohol dehydrogenase-like"/>
    <property type="match status" value="1"/>
</dbReference>
<dbReference type="InterPro" id="IPR018391">
    <property type="entry name" value="PQQ_b-propeller_rpt"/>
</dbReference>
<dbReference type="PANTHER" id="PTHR34512">
    <property type="entry name" value="CELL SURFACE PROTEIN"/>
    <property type="match status" value="1"/>
</dbReference>